<keyword evidence="8 10" id="KW-1133">Transmembrane helix</keyword>
<protein>
    <recommendedName>
        <fullName evidence="11">P-type ATPase A domain-containing protein</fullName>
    </recommendedName>
</protein>
<keyword evidence="4" id="KW-0547">Nucleotide-binding</keyword>
<feature type="transmembrane region" description="Helical" evidence="10">
    <location>
        <begin position="294"/>
        <end position="314"/>
    </location>
</feature>
<dbReference type="Pfam" id="PF00122">
    <property type="entry name" value="E1-E2_ATPase"/>
    <property type="match status" value="1"/>
</dbReference>
<evidence type="ECO:0000256" key="9">
    <source>
        <dbReference type="ARBA" id="ARBA00023136"/>
    </source>
</evidence>
<proteinExistence type="predicted"/>
<dbReference type="PROSITE" id="PS00154">
    <property type="entry name" value="ATPASE_E1_E2"/>
    <property type="match status" value="1"/>
</dbReference>
<evidence type="ECO:0000259" key="11">
    <source>
        <dbReference type="Pfam" id="PF00122"/>
    </source>
</evidence>
<feature type="domain" description="P-type ATPase A" evidence="11">
    <location>
        <begin position="331"/>
        <end position="462"/>
    </location>
</feature>
<comment type="subcellular location">
    <subcellularLocation>
        <location evidence="1">Membrane</location>
        <topology evidence="1">Multi-pass membrane protein</topology>
    </subcellularLocation>
</comment>
<keyword evidence="3" id="KW-0479">Metal-binding</keyword>
<keyword evidence="2 10" id="KW-0812">Transmembrane</keyword>
<evidence type="ECO:0000256" key="2">
    <source>
        <dbReference type="ARBA" id="ARBA00022692"/>
    </source>
</evidence>
<accession>A0AAE0BF76</accession>
<keyword evidence="9 10" id="KW-0472">Membrane</keyword>
<dbReference type="AlphaFoldDB" id="A0AAE0BF76"/>
<dbReference type="InterPro" id="IPR023298">
    <property type="entry name" value="ATPase_P-typ_TM_dom_sf"/>
</dbReference>
<evidence type="ECO:0000256" key="8">
    <source>
        <dbReference type="ARBA" id="ARBA00022989"/>
    </source>
</evidence>
<dbReference type="InterPro" id="IPR008250">
    <property type="entry name" value="ATPase_P-typ_transduc_dom_A_sf"/>
</dbReference>
<keyword evidence="6" id="KW-0460">Magnesium</keyword>
<evidence type="ECO:0000256" key="4">
    <source>
        <dbReference type="ARBA" id="ARBA00022741"/>
    </source>
</evidence>
<keyword evidence="7" id="KW-1278">Translocase</keyword>
<evidence type="ECO:0000256" key="3">
    <source>
        <dbReference type="ARBA" id="ARBA00022723"/>
    </source>
</evidence>
<dbReference type="GO" id="GO:0019829">
    <property type="term" value="F:ATPase-coupled monoatomic cation transmembrane transporter activity"/>
    <property type="evidence" value="ECO:0007669"/>
    <property type="project" value="TreeGrafter"/>
</dbReference>
<keyword evidence="13" id="KW-1185">Reference proteome</keyword>
<evidence type="ECO:0000256" key="7">
    <source>
        <dbReference type="ARBA" id="ARBA00022967"/>
    </source>
</evidence>
<evidence type="ECO:0000256" key="10">
    <source>
        <dbReference type="SAM" id="Phobius"/>
    </source>
</evidence>
<sequence length="597" mass="65765">MLGLEYVPLIPLYGIALKACWETSGEPYAAAIAHFEESQRNETAKPRLVEAQDEWDMPAWEPVNHDPFAELDAEFEVGSNLLEESEDAVPKPSPLLDENGYPIEEVDEAAEPEPPSTPLPNPYLPNFWCLLGLIGVFLLNALTWFIQRWSIGTKVLMKYSATSDGRLRLGTYAYVVPHIHQGAAEILPVQAVQVGGRQMLYIFYQRQRYEIKENGEMLEELDCPVNLQLSEYVNSGGLASTDEVKFAKDKFEGNSLNLPQPTFKEMFTKQILGPVPVFQMLCTCLWLMDAYWNYAIFNLCSIGLFEASTAFGRLKNLGILKGMRNKATLIKVRRAKEWVEVSSEELLPGDVFTLKKEGSEDTQVPCDALVLRGSAVVNEATMTGESTPQMKEAIVAAGEAGKEQLDINGGHRVHVLFSGTTLMQTSVPESAGDALRSPDGGIVCYSLRTGFASSQGQLVRMIEYSSEQVMSDAKETLALLLLLLVFAIAASGYVLKKGLEEGKRSQYELVLRCILILTSVVPPELPMQTAVAVNTALLALWKSAVFCTEPFRIPYAGKVEVTLFDKTGTLTTDKLVCVGTTNFQVDPNTPLAAASHP</sequence>
<dbReference type="GO" id="GO:0140358">
    <property type="term" value="F:P-type transmembrane transporter activity"/>
    <property type="evidence" value="ECO:0007669"/>
    <property type="project" value="InterPro"/>
</dbReference>
<dbReference type="SUPFAM" id="SSF81653">
    <property type="entry name" value="Calcium ATPase, transduction domain A"/>
    <property type="match status" value="1"/>
</dbReference>
<comment type="caution">
    <text evidence="12">The sequence shown here is derived from an EMBL/GenBank/DDBJ whole genome shotgun (WGS) entry which is preliminary data.</text>
</comment>
<dbReference type="PANTHER" id="PTHR45630:SF6">
    <property type="entry name" value="CATION-TRANSPORTING P-TYPE ATPASE N-TERMINAL DOMAIN-CONTAINING PROTEIN"/>
    <property type="match status" value="1"/>
</dbReference>
<keyword evidence="5" id="KW-0067">ATP-binding</keyword>
<name>A0AAE0BF76_9CHLO</name>
<dbReference type="PANTHER" id="PTHR45630">
    <property type="entry name" value="CATION-TRANSPORTING ATPASE-RELATED"/>
    <property type="match status" value="1"/>
</dbReference>
<dbReference type="EMBL" id="LGRX02035309">
    <property type="protein sequence ID" value="KAK3235352.1"/>
    <property type="molecule type" value="Genomic_DNA"/>
</dbReference>
<gene>
    <name evidence="12" type="ORF">CYMTET_54433</name>
</gene>
<evidence type="ECO:0000256" key="1">
    <source>
        <dbReference type="ARBA" id="ARBA00004141"/>
    </source>
</evidence>
<dbReference type="Proteomes" id="UP001190700">
    <property type="component" value="Unassembled WGS sequence"/>
</dbReference>
<dbReference type="SUPFAM" id="SSF81665">
    <property type="entry name" value="Calcium ATPase, transmembrane domain M"/>
    <property type="match status" value="1"/>
</dbReference>
<feature type="transmembrane region" description="Helical" evidence="10">
    <location>
        <begin position="477"/>
        <end position="495"/>
    </location>
</feature>
<evidence type="ECO:0000313" key="13">
    <source>
        <dbReference type="Proteomes" id="UP001190700"/>
    </source>
</evidence>
<evidence type="ECO:0000313" key="12">
    <source>
        <dbReference type="EMBL" id="KAK3235352.1"/>
    </source>
</evidence>
<dbReference type="InterPro" id="IPR018303">
    <property type="entry name" value="ATPase_P-typ_P_site"/>
</dbReference>
<organism evidence="12 13">
    <name type="scientific">Cymbomonas tetramitiformis</name>
    <dbReference type="NCBI Taxonomy" id="36881"/>
    <lineage>
        <taxon>Eukaryota</taxon>
        <taxon>Viridiplantae</taxon>
        <taxon>Chlorophyta</taxon>
        <taxon>Pyramimonadophyceae</taxon>
        <taxon>Pyramimonadales</taxon>
        <taxon>Pyramimonadaceae</taxon>
        <taxon>Cymbomonas</taxon>
    </lineage>
</organism>
<dbReference type="GO" id="GO:0005524">
    <property type="term" value="F:ATP binding"/>
    <property type="evidence" value="ECO:0007669"/>
    <property type="project" value="UniProtKB-KW"/>
</dbReference>
<dbReference type="InterPro" id="IPR059000">
    <property type="entry name" value="ATPase_P-type_domA"/>
</dbReference>
<evidence type="ECO:0000256" key="6">
    <source>
        <dbReference type="ARBA" id="ARBA00022842"/>
    </source>
</evidence>
<dbReference type="GO" id="GO:0046872">
    <property type="term" value="F:metal ion binding"/>
    <property type="evidence" value="ECO:0007669"/>
    <property type="project" value="UniProtKB-KW"/>
</dbReference>
<dbReference type="GO" id="GO:0016020">
    <property type="term" value="C:membrane"/>
    <property type="evidence" value="ECO:0007669"/>
    <property type="project" value="UniProtKB-SubCell"/>
</dbReference>
<reference evidence="12 13" key="1">
    <citation type="journal article" date="2015" name="Genome Biol. Evol.">
        <title>Comparative Genomics of a Bacterivorous Green Alga Reveals Evolutionary Causalities and Consequences of Phago-Mixotrophic Mode of Nutrition.</title>
        <authorList>
            <person name="Burns J.A."/>
            <person name="Paasch A."/>
            <person name="Narechania A."/>
            <person name="Kim E."/>
        </authorList>
    </citation>
    <scope>NUCLEOTIDE SEQUENCE [LARGE SCALE GENOMIC DNA]</scope>
    <source>
        <strain evidence="12 13">PLY_AMNH</strain>
    </source>
</reference>
<feature type="transmembrane region" description="Helical" evidence="10">
    <location>
        <begin position="123"/>
        <end position="146"/>
    </location>
</feature>
<evidence type="ECO:0000256" key="5">
    <source>
        <dbReference type="ARBA" id="ARBA00022840"/>
    </source>
</evidence>
<dbReference type="Gene3D" id="2.70.150.10">
    <property type="entry name" value="Calcium-transporting ATPase, cytoplasmic transduction domain A"/>
    <property type="match status" value="1"/>
</dbReference>
<dbReference type="InterPro" id="IPR006544">
    <property type="entry name" value="P-type_TPase_V"/>
</dbReference>